<comment type="caution">
    <text evidence="1">The sequence shown here is derived from an EMBL/GenBank/DDBJ whole genome shotgun (WGS) entry which is preliminary data.</text>
</comment>
<evidence type="ECO:0000313" key="1">
    <source>
        <dbReference type="EMBL" id="KYC39416.1"/>
    </source>
</evidence>
<gene>
    <name evidence="1" type="ORF">WA1_32330</name>
</gene>
<dbReference type="EMBL" id="ANNX02000035">
    <property type="protein sequence ID" value="KYC39416.1"/>
    <property type="molecule type" value="Genomic_DNA"/>
</dbReference>
<dbReference type="OrthoDB" id="488163at2"/>
<organism evidence="1 2">
    <name type="scientific">Scytonema hofmannii PCC 7110</name>
    <dbReference type="NCBI Taxonomy" id="128403"/>
    <lineage>
        <taxon>Bacteria</taxon>
        <taxon>Bacillati</taxon>
        <taxon>Cyanobacteriota</taxon>
        <taxon>Cyanophyceae</taxon>
        <taxon>Nostocales</taxon>
        <taxon>Scytonemataceae</taxon>
        <taxon>Scytonema</taxon>
    </lineage>
</organism>
<dbReference type="AlphaFoldDB" id="A0A139X417"/>
<name>A0A139X417_9CYAN</name>
<evidence type="ECO:0000313" key="2">
    <source>
        <dbReference type="Proteomes" id="UP000076925"/>
    </source>
</evidence>
<accession>A0A139X417</accession>
<reference evidence="1 2" key="1">
    <citation type="journal article" date="2013" name="Genome Biol. Evol.">
        <title>Genomes of Stigonematalean cyanobacteria (subsection V) and the evolution of oxygenic photosynthesis from prokaryotes to plastids.</title>
        <authorList>
            <person name="Dagan T."/>
            <person name="Roettger M."/>
            <person name="Stucken K."/>
            <person name="Landan G."/>
            <person name="Koch R."/>
            <person name="Major P."/>
            <person name="Gould S.B."/>
            <person name="Goremykin V.V."/>
            <person name="Rippka R."/>
            <person name="Tandeau de Marsac N."/>
            <person name="Gugger M."/>
            <person name="Lockhart P.J."/>
            <person name="Allen J.F."/>
            <person name="Brune I."/>
            <person name="Maus I."/>
            <person name="Puhler A."/>
            <person name="Martin W.F."/>
        </authorList>
    </citation>
    <scope>NUCLEOTIDE SEQUENCE [LARGE SCALE GENOMIC DNA]</scope>
    <source>
        <strain evidence="1 2">PCC 7110</strain>
    </source>
</reference>
<dbReference type="Proteomes" id="UP000076925">
    <property type="component" value="Unassembled WGS sequence"/>
</dbReference>
<keyword evidence="2" id="KW-1185">Reference proteome</keyword>
<sequence>MTEQMPNDAPSPEAQEVAEKFSTGIENFQWRGDYFKFCEVLGLTPDDYAESHYQRFIELADALSHFRVEELAKILDAFK</sequence>
<proteinExistence type="predicted"/>
<dbReference type="RefSeq" id="WP_017747372.1">
    <property type="nucleotide sequence ID" value="NZ_KQ976354.1"/>
</dbReference>
<protein>
    <submittedName>
        <fullName evidence="1">Uncharacterized protein</fullName>
    </submittedName>
</protein>